<dbReference type="GO" id="GO:0030288">
    <property type="term" value="C:outer membrane-bounded periplasmic space"/>
    <property type="evidence" value="ECO:0007669"/>
    <property type="project" value="InterPro"/>
</dbReference>
<keyword evidence="2" id="KW-0677">Repeat</keyword>
<dbReference type="GO" id="GO:0051082">
    <property type="term" value="F:unfolded protein binding"/>
    <property type="evidence" value="ECO:0007669"/>
    <property type="project" value="InterPro"/>
</dbReference>
<evidence type="ECO:0000256" key="5">
    <source>
        <dbReference type="ARBA" id="ARBA00023186"/>
    </source>
</evidence>
<dbReference type="InterPro" id="IPR027304">
    <property type="entry name" value="Trigger_fact/SurA_dom_sf"/>
</dbReference>
<dbReference type="Pfam" id="PF09312">
    <property type="entry name" value="SurA_N"/>
    <property type="match status" value="1"/>
</dbReference>
<proteinExistence type="inferred from homology"/>
<evidence type="ECO:0000256" key="6">
    <source>
        <dbReference type="ARBA" id="ARBA00023235"/>
    </source>
</evidence>
<dbReference type="InterPro" id="IPR046357">
    <property type="entry name" value="PPIase_dom_sf"/>
</dbReference>
<dbReference type="EMBL" id="UINC01000250">
    <property type="protein sequence ID" value="SUZ51970.1"/>
    <property type="molecule type" value="Genomic_DNA"/>
</dbReference>
<dbReference type="SUPFAM" id="SSF54534">
    <property type="entry name" value="FKBP-like"/>
    <property type="match status" value="2"/>
</dbReference>
<dbReference type="InterPro" id="IPR000297">
    <property type="entry name" value="PPIase_PpiC"/>
</dbReference>
<keyword evidence="5" id="KW-0143">Chaperone</keyword>
<dbReference type="SUPFAM" id="SSF109998">
    <property type="entry name" value="Triger factor/SurA peptide-binding domain-like"/>
    <property type="match status" value="1"/>
</dbReference>
<dbReference type="AlphaFoldDB" id="A0A381NBH8"/>
<evidence type="ECO:0000259" key="7">
    <source>
        <dbReference type="PROSITE" id="PS50198"/>
    </source>
</evidence>
<dbReference type="PANTHER" id="PTHR47637:SF1">
    <property type="entry name" value="CHAPERONE SURA"/>
    <property type="match status" value="1"/>
</dbReference>
<dbReference type="GO" id="GO:0042277">
    <property type="term" value="F:peptide binding"/>
    <property type="evidence" value="ECO:0007669"/>
    <property type="project" value="InterPro"/>
</dbReference>
<accession>A0A381NBH8</accession>
<dbReference type="GO" id="GO:0003755">
    <property type="term" value="F:peptidyl-prolyl cis-trans isomerase activity"/>
    <property type="evidence" value="ECO:0007669"/>
    <property type="project" value="UniProtKB-KW"/>
</dbReference>
<dbReference type="GO" id="GO:0043165">
    <property type="term" value="P:Gram-negative-bacterium-type cell outer membrane assembly"/>
    <property type="evidence" value="ECO:0007669"/>
    <property type="project" value="InterPro"/>
</dbReference>
<evidence type="ECO:0000256" key="3">
    <source>
        <dbReference type="ARBA" id="ARBA00022764"/>
    </source>
</evidence>
<dbReference type="InterPro" id="IPR050280">
    <property type="entry name" value="OMP_Chaperone_SurA"/>
</dbReference>
<dbReference type="PROSITE" id="PS50198">
    <property type="entry name" value="PPIC_PPIASE_2"/>
    <property type="match status" value="2"/>
</dbReference>
<sequence length="423" mass="48244">MRWCLVITIGCLPVFGFAQRLLLDRIIVVVDQDVVLQSELDGRLQDIRANAAANNRPLPEQDELQSEVLDALILENLQMQFAERVSIRFDDDTINRVLSNMAENSNMSFDEYVTTLEEAGVYLTTRDQVRKQLTIQELQRGMVNSRLAITEQEIDNFLSSEMGREVMAAEFVINHMLVQTSDSDSAENKEAKLRYTADLATKIRDGEFFGEVFAEAQRARLFSVNSTQFDWRRADQLPNIFSEIVEDMEIADVEGPIEAGNGYHLIQLAQKRGGTDQVVKQTNLRHIMLMPNEIRDDDQSLTEIREIREQIIAGEEFATLARQNSDDANTVVGGGDLDWVNQGGLPPLMEEVVDGLEINDLSEPFRTEAGWHIVEVLGRRETDLSLEYSRSQAENTLRDRKFDLELQNWLIELREEAFVELVD</sequence>
<dbReference type="PANTHER" id="PTHR47637">
    <property type="entry name" value="CHAPERONE SURA"/>
    <property type="match status" value="1"/>
</dbReference>
<keyword evidence="6" id="KW-0413">Isomerase</keyword>
<organism evidence="8">
    <name type="scientific">marine metagenome</name>
    <dbReference type="NCBI Taxonomy" id="408172"/>
    <lineage>
        <taxon>unclassified sequences</taxon>
        <taxon>metagenomes</taxon>
        <taxon>ecological metagenomes</taxon>
    </lineage>
</organism>
<evidence type="ECO:0000313" key="8">
    <source>
        <dbReference type="EMBL" id="SUZ51970.1"/>
    </source>
</evidence>
<protein>
    <recommendedName>
        <fullName evidence="7">PpiC domain-containing protein</fullName>
    </recommendedName>
</protein>
<dbReference type="HAMAP" id="MF_01183">
    <property type="entry name" value="Chaperone_SurA"/>
    <property type="match status" value="1"/>
</dbReference>
<dbReference type="GO" id="GO:0050821">
    <property type="term" value="P:protein stabilization"/>
    <property type="evidence" value="ECO:0007669"/>
    <property type="project" value="InterPro"/>
</dbReference>
<gene>
    <name evidence="8" type="ORF">METZ01_LOCUS4824</name>
</gene>
<dbReference type="GO" id="GO:0006457">
    <property type="term" value="P:protein folding"/>
    <property type="evidence" value="ECO:0007669"/>
    <property type="project" value="InterPro"/>
</dbReference>
<evidence type="ECO:0000256" key="2">
    <source>
        <dbReference type="ARBA" id="ARBA00022737"/>
    </source>
</evidence>
<keyword evidence="3" id="KW-0574">Periplasm</keyword>
<evidence type="ECO:0000256" key="4">
    <source>
        <dbReference type="ARBA" id="ARBA00023110"/>
    </source>
</evidence>
<reference evidence="8" key="1">
    <citation type="submission" date="2018-05" db="EMBL/GenBank/DDBJ databases">
        <authorList>
            <person name="Lanie J.A."/>
            <person name="Ng W.-L."/>
            <person name="Kazmierczak K.M."/>
            <person name="Andrzejewski T.M."/>
            <person name="Davidsen T.M."/>
            <person name="Wayne K.J."/>
            <person name="Tettelin H."/>
            <person name="Glass J.I."/>
            <person name="Rusch D."/>
            <person name="Podicherti R."/>
            <person name="Tsui H.-C.T."/>
            <person name="Winkler M.E."/>
        </authorList>
    </citation>
    <scope>NUCLEOTIDE SEQUENCE</scope>
</reference>
<dbReference type="Gene3D" id="3.10.50.40">
    <property type="match status" value="2"/>
</dbReference>
<dbReference type="Pfam" id="PF00639">
    <property type="entry name" value="Rotamase"/>
    <property type="match status" value="2"/>
</dbReference>
<dbReference type="InterPro" id="IPR015391">
    <property type="entry name" value="SurA_N"/>
</dbReference>
<feature type="domain" description="PpiC" evidence="7">
    <location>
        <begin position="279"/>
        <end position="378"/>
    </location>
</feature>
<keyword evidence="4" id="KW-0697">Rotamase</keyword>
<dbReference type="Gene3D" id="1.10.4030.10">
    <property type="entry name" value="Porin chaperone SurA, peptide-binding domain"/>
    <property type="match status" value="1"/>
</dbReference>
<dbReference type="InterPro" id="IPR023034">
    <property type="entry name" value="PPIase_SurA"/>
</dbReference>
<name>A0A381NBH8_9ZZZZ</name>
<keyword evidence="1" id="KW-0732">Signal</keyword>
<feature type="domain" description="PpiC" evidence="7">
    <location>
        <begin position="168"/>
        <end position="270"/>
    </location>
</feature>
<evidence type="ECO:0000256" key="1">
    <source>
        <dbReference type="ARBA" id="ARBA00022729"/>
    </source>
</evidence>